<dbReference type="PANTHER" id="PTHR35901">
    <property type="entry name" value="RIBONUCLEASE VAPC3"/>
    <property type="match status" value="1"/>
</dbReference>
<sequence length="150" mass="17389">MRVVIDTSVIINLFSNFYPDRTEVAKKIAILAEEGELVLYSPRLGEFEFISVISRFLPDDLTKEAWEEYRSLIDEFIGESEIIDTIRGLAFLTSHRVPDLYFIATAKHLNAILITNDRKMAMVAKSIGIKTFYLLEEADEFFRFIKTKNR</sequence>
<dbReference type="EC" id="3.1.-.-" evidence="6"/>
<keyword evidence="2 6" id="KW-0540">Nuclease</keyword>
<dbReference type="PANTHER" id="PTHR35901:SF1">
    <property type="entry name" value="EXONUCLEASE VAPC9"/>
    <property type="match status" value="1"/>
</dbReference>
<dbReference type="InterPro" id="IPR002716">
    <property type="entry name" value="PIN_dom"/>
</dbReference>
<dbReference type="GeneID" id="28492244"/>
<dbReference type="STRING" id="1609559.TQ32_10340"/>
<evidence type="ECO:0000313" key="8">
    <source>
        <dbReference type="EMBL" id="AMM54840.1"/>
    </source>
</evidence>
<dbReference type="EMBL" id="JARRIG010000001">
    <property type="protein sequence ID" value="MFA4803257.1"/>
    <property type="molecule type" value="Genomic_DNA"/>
</dbReference>
<gene>
    <name evidence="6" type="primary">vapC</name>
    <name evidence="9" type="ORF">P8X34_00560</name>
    <name evidence="8" type="ORF">TQ32_10340</name>
</gene>
<dbReference type="InterPro" id="IPR022907">
    <property type="entry name" value="VapC_family"/>
</dbReference>
<feature type="domain" description="PIN" evidence="7">
    <location>
        <begin position="3"/>
        <end position="125"/>
    </location>
</feature>
<keyword evidence="5 6" id="KW-0460">Magnesium</keyword>
<dbReference type="Gene3D" id="3.40.50.1010">
    <property type="entry name" value="5'-nuclease"/>
    <property type="match status" value="1"/>
</dbReference>
<comment type="similarity">
    <text evidence="6">Belongs to the PINc/VapC protein family.</text>
</comment>
<keyword evidence="1 6" id="KW-1277">Toxin-antitoxin system</keyword>
<evidence type="ECO:0000256" key="6">
    <source>
        <dbReference type="HAMAP-Rule" id="MF_00265"/>
    </source>
</evidence>
<dbReference type="Pfam" id="PF01850">
    <property type="entry name" value="PIN"/>
    <property type="match status" value="1"/>
</dbReference>
<dbReference type="RefSeq" id="WP_068324340.1">
    <property type="nucleotide sequence ID" value="NZ_CP010835.1"/>
</dbReference>
<dbReference type="Proteomes" id="UP001571980">
    <property type="component" value="Unassembled WGS sequence"/>
</dbReference>
<feature type="binding site" evidence="6">
    <location>
        <position position="99"/>
    </location>
    <ligand>
        <name>Mg(2+)</name>
        <dbReference type="ChEBI" id="CHEBI:18420"/>
    </ligand>
</feature>
<dbReference type="InterPro" id="IPR044153">
    <property type="entry name" value="PIN_Pae0151-like"/>
</dbReference>
<feature type="binding site" evidence="6">
    <location>
        <position position="6"/>
    </location>
    <ligand>
        <name>Mg(2+)</name>
        <dbReference type="ChEBI" id="CHEBI:18420"/>
    </ligand>
</feature>
<evidence type="ECO:0000313" key="11">
    <source>
        <dbReference type="Proteomes" id="UP001571980"/>
    </source>
</evidence>
<evidence type="ECO:0000259" key="7">
    <source>
        <dbReference type="Pfam" id="PF01850"/>
    </source>
</evidence>
<dbReference type="CDD" id="cd09873">
    <property type="entry name" value="PIN_Pae0151-like"/>
    <property type="match status" value="1"/>
</dbReference>
<evidence type="ECO:0000256" key="2">
    <source>
        <dbReference type="ARBA" id="ARBA00022722"/>
    </source>
</evidence>
<dbReference type="GO" id="GO:0016787">
    <property type="term" value="F:hydrolase activity"/>
    <property type="evidence" value="ECO:0007669"/>
    <property type="project" value="UniProtKB-KW"/>
</dbReference>
<evidence type="ECO:0000256" key="5">
    <source>
        <dbReference type="ARBA" id="ARBA00022842"/>
    </source>
</evidence>
<reference evidence="8 10" key="2">
    <citation type="journal article" date="2016" name="Int. J. Syst. Evol. Microbiol.">
        <title>Pyrococcus kukulkanii sp. nov., a hyperthermophilic, piezophilic archaeon isolated from a deep-sea hydrothermal vent.</title>
        <authorList>
            <person name="Callac N."/>
            <person name="Oger P."/>
            <person name="Lesongeur F."/>
            <person name="Rattray J.E."/>
            <person name="Vannier P."/>
            <person name="Michoud G."/>
            <person name="Beauverger M."/>
            <person name="Gayet N."/>
            <person name="Rouxel O."/>
            <person name="Jebbar M."/>
            <person name="Godfroy A."/>
        </authorList>
    </citation>
    <scope>NUCLEOTIDE SEQUENCE [LARGE SCALE GENOMIC DNA]</scope>
    <source>
        <strain evidence="8 10">NCB100</strain>
    </source>
</reference>
<dbReference type="InterPro" id="IPR029060">
    <property type="entry name" value="PIN-like_dom_sf"/>
</dbReference>
<dbReference type="PATRIC" id="fig|1609559.3.peg.2129"/>
<comment type="function">
    <text evidence="6">Toxic component of a toxin-antitoxin (TA) system. An RNase.</text>
</comment>
<protein>
    <recommendedName>
        <fullName evidence="6">Ribonuclease VapC</fullName>
        <shortName evidence="6">RNase VapC</shortName>
        <ecNumber evidence="6">3.1.-.-</ecNumber>
    </recommendedName>
    <alternativeName>
        <fullName evidence="6">Putative toxin VapC</fullName>
    </alternativeName>
</protein>
<dbReference type="InterPro" id="IPR051619">
    <property type="entry name" value="TypeII_TA_RNase_PINc/VapC"/>
</dbReference>
<dbReference type="Proteomes" id="UP000070587">
    <property type="component" value="Chromosome"/>
</dbReference>
<reference evidence="9 11" key="3">
    <citation type="submission" date="2023-03" db="EMBL/GenBank/DDBJ databases">
        <title>Speciation in Pyrococcus: adaptation to high temperature as a mechanism.</title>
        <authorList>
            <person name="Gu J."/>
        </authorList>
    </citation>
    <scope>NUCLEOTIDE SEQUENCE [LARGE SCALE GENOMIC DNA]</scope>
    <source>
        <strain evidence="9 11">LMOA34</strain>
    </source>
</reference>
<name>A0A127BBX5_9EURY</name>
<keyword evidence="11" id="KW-1185">Reference proteome</keyword>
<keyword evidence="4 6" id="KW-0378">Hydrolase</keyword>
<organism evidence="8 10">
    <name type="scientific">Pyrococcus kukulkanii</name>
    <dbReference type="NCBI Taxonomy" id="1609559"/>
    <lineage>
        <taxon>Archaea</taxon>
        <taxon>Methanobacteriati</taxon>
        <taxon>Methanobacteriota</taxon>
        <taxon>Thermococci</taxon>
        <taxon>Thermococcales</taxon>
        <taxon>Thermococcaceae</taxon>
        <taxon>Pyrococcus</taxon>
    </lineage>
</organism>
<evidence type="ECO:0000256" key="3">
    <source>
        <dbReference type="ARBA" id="ARBA00022723"/>
    </source>
</evidence>
<dbReference type="GO" id="GO:0000287">
    <property type="term" value="F:magnesium ion binding"/>
    <property type="evidence" value="ECO:0007669"/>
    <property type="project" value="UniProtKB-UniRule"/>
</dbReference>
<dbReference type="GO" id="GO:0090729">
    <property type="term" value="F:toxin activity"/>
    <property type="evidence" value="ECO:0007669"/>
    <property type="project" value="UniProtKB-KW"/>
</dbReference>
<proteinExistence type="inferred from homology"/>
<dbReference type="HAMAP" id="MF_00265">
    <property type="entry name" value="VapC_Nob1"/>
    <property type="match status" value="1"/>
</dbReference>
<keyword evidence="6" id="KW-0800">Toxin</keyword>
<dbReference type="GO" id="GO:0004540">
    <property type="term" value="F:RNA nuclease activity"/>
    <property type="evidence" value="ECO:0007669"/>
    <property type="project" value="InterPro"/>
</dbReference>
<evidence type="ECO:0000256" key="4">
    <source>
        <dbReference type="ARBA" id="ARBA00022801"/>
    </source>
</evidence>
<evidence type="ECO:0000313" key="10">
    <source>
        <dbReference type="Proteomes" id="UP000070587"/>
    </source>
</evidence>
<dbReference type="KEGG" id="pyc:TQ32_10340"/>
<dbReference type="AlphaFoldDB" id="A0A127BBX5"/>
<dbReference type="SUPFAM" id="SSF88723">
    <property type="entry name" value="PIN domain-like"/>
    <property type="match status" value="1"/>
</dbReference>
<reference evidence="10" key="1">
    <citation type="submission" date="2015-02" db="EMBL/GenBank/DDBJ databases">
        <title>Pyrococcus kukulkanii sp. nov., a novel hyperthermophilic archaeon isolated from a deep-sea hydrothermal vent at the Guaymas Basin.</title>
        <authorList>
            <person name="Oger P.M."/>
            <person name="Callac N."/>
            <person name="Jebbar M."/>
            <person name="Godfroy A."/>
        </authorList>
    </citation>
    <scope>NUCLEOTIDE SEQUENCE [LARGE SCALE GENOMIC DNA]</scope>
    <source>
        <strain evidence="10">NCB100</strain>
    </source>
</reference>
<evidence type="ECO:0000256" key="1">
    <source>
        <dbReference type="ARBA" id="ARBA00022649"/>
    </source>
</evidence>
<keyword evidence="3 6" id="KW-0479">Metal-binding</keyword>
<dbReference type="OrthoDB" id="99382at2157"/>
<dbReference type="EMBL" id="CP010835">
    <property type="protein sequence ID" value="AMM54840.1"/>
    <property type="molecule type" value="Genomic_DNA"/>
</dbReference>
<comment type="cofactor">
    <cofactor evidence="6">
        <name>Mg(2+)</name>
        <dbReference type="ChEBI" id="CHEBI:18420"/>
    </cofactor>
</comment>
<accession>A0A127BBX5</accession>
<evidence type="ECO:0000313" key="9">
    <source>
        <dbReference type="EMBL" id="MFA4803257.1"/>
    </source>
</evidence>